<sequence>MESHRLEFHEKQQAEVDYICTTCSKSFVTENSLNYRIYPEFRSVLDGALCDEAFVLSSITPVKDERLESPTSQVATAITAGLRNIAVMHLSQRLAPEVDPYFGTSCEEQNHRC</sequence>
<keyword evidence="2" id="KW-1185">Reference proteome</keyword>
<gene>
    <name evidence="1" type="ORF">PT974_03250</name>
</gene>
<dbReference type="Proteomes" id="UP001338125">
    <property type="component" value="Unassembled WGS sequence"/>
</dbReference>
<reference evidence="1 2" key="1">
    <citation type="submission" date="2024-01" db="EMBL/GenBank/DDBJ databases">
        <title>Complete genome of Cladobotryum mycophilum ATHUM6906.</title>
        <authorList>
            <person name="Christinaki A.C."/>
            <person name="Myridakis A.I."/>
            <person name="Kouvelis V.N."/>
        </authorList>
    </citation>
    <scope>NUCLEOTIDE SEQUENCE [LARGE SCALE GENOMIC DNA]</scope>
    <source>
        <strain evidence="1 2">ATHUM6906</strain>
    </source>
</reference>
<comment type="caution">
    <text evidence="1">The sequence shown here is derived from an EMBL/GenBank/DDBJ whole genome shotgun (WGS) entry which is preliminary data.</text>
</comment>
<name>A0ABR0SS37_9HYPO</name>
<dbReference type="EMBL" id="JAVFKD010000004">
    <property type="protein sequence ID" value="KAK5994864.1"/>
    <property type="molecule type" value="Genomic_DNA"/>
</dbReference>
<organism evidence="1 2">
    <name type="scientific">Cladobotryum mycophilum</name>
    <dbReference type="NCBI Taxonomy" id="491253"/>
    <lineage>
        <taxon>Eukaryota</taxon>
        <taxon>Fungi</taxon>
        <taxon>Dikarya</taxon>
        <taxon>Ascomycota</taxon>
        <taxon>Pezizomycotina</taxon>
        <taxon>Sordariomycetes</taxon>
        <taxon>Hypocreomycetidae</taxon>
        <taxon>Hypocreales</taxon>
        <taxon>Hypocreaceae</taxon>
        <taxon>Cladobotryum</taxon>
    </lineage>
</organism>
<proteinExistence type="predicted"/>
<evidence type="ECO:0000313" key="1">
    <source>
        <dbReference type="EMBL" id="KAK5994864.1"/>
    </source>
</evidence>
<evidence type="ECO:0000313" key="2">
    <source>
        <dbReference type="Proteomes" id="UP001338125"/>
    </source>
</evidence>
<accession>A0ABR0SS37</accession>
<protein>
    <submittedName>
        <fullName evidence="1">Uncharacterized protein</fullName>
    </submittedName>
</protein>